<accession>A0A803PSB6</accession>
<dbReference type="AlphaFoldDB" id="A0A803PSB6"/>
<organism evidence="2 3">
    <name type="scientific">Cannabis sativa</name>
    <name type="common">Hemp</name>
    <name type="synonym">Marijuana</name>
    <dbReference type="NCBI Taxonomy" id="3483"/>
    <lineage>
        <taxon>Eukaryota</taxon>
        <taxon>Viridiplantae</taxon>
        <taxon>Streptophyta</taxon>
        <taxon>Embryophyta</taxon>
        <taxon>Tracheophyta</taxon>
        <taxon>Spermatophyta</taxon>
        <taxon>Magnoliopsida</taxon>
        <taxon>eudicotyledons</taxon>
        <taxon>Gunneridae</taxon>
        <taxon>Pentapetalae</taxon>
        <taxon>rosids</taxon>
        <taxon>fabids</taxon>
        <taxon>Rosales</taxon>
        <taxon>Cannabaceae</taxon>
        <taxon>Cannabis</taxon>
    </lineage>
</organism>
<protein>
    <submittedName>
        <fullName evidence="2">Uncharacterized protein</fullName>
    </submittedName>
</protein>
<evidence type="ECO:0000256" key="1">
    <source>
        <dbReference type="SAM" id="MobiDB-lite"/>
    </source>
</evidence>
<feature type="region of interest" description="Disordered" evidence="1">
    <location>
        <begin position="1"/>
        <end position="31"/>
    </location>
</feature>
<reference evidence="2" key="2">
    <citation type="submission" date="2021-03" db="UniProtKB">
        <authorList>
            <consortium name="EnsemblPlants"/>
        </authorList>
    </citation>
    <scope>IDENTIFICATION</scope>
</reference>
<sequence>MSIHIAKAPSCGVEGAPAAKEVNPGGGHAPYMDNDVPLSLISRDFEKRKRALHQRLAHRGTIGDDTLQIKLGG</sequence>
<dbReference type="Proteomes" id="UP000596661">
    <property type="component" value="Chromosome 5"/>
</dbReference>
<name>A0A803PSB6_CANSA</name>
<dbReference type="EnsemblPlants" id="evm.model.05.892">
    <property type="protein sequence ID" value="cds.evm.model.05.892"/>
    <property type="gene ID" value="evm.TU.05.892"/>
</dbReference>
<evidence type="ECO:0000313" key="2">
    <source>
        <dbReference type="EnsemblPlants" id="cds.evm.model.05.892"/>
    </source>
</evidence>
<dbReference type="EMBL" id="UZAU01000469">
    <property type="status" value="NOT_ANNOTATED_CDS"/>
    <property type="molecule type" value="Genomic_DNA"/>
</dbReference>
<keyword evidence="3" id="KW-1185">Reference proteome</keyword>
<dbReference type="Gramene" id="evm.model.05.892">
    <property type="protein sequence ID" value="cds.evm.model.05.892"/>
    <property type="gene ID" value="evm.TU.05.892"/>
</dbReference>
<proteinExistence type="predicted"/>
<reference evidence="2" key="1">
    <citation type="submission" date="2018-11" db="EMBL/GenBank/DDBJ databases">
        <authorList>
            <person name="Grassa J C."/>
        </authorList>
    </citation>
    <scope>NUCLEOTIDE SEQUENCE [LARGE SCALE GENOMIC DNA]</scope>
</reference>
<evidence type="ECO:0000313" key="3">
    <source>
        <dbReference type="Proteomes" id="UP000596661"/>
    </source>
</evidence>